<name>K2JS85_9PROT</name>
<comment type="caution">
    <text evidence="1">The sequence shown here is derived from an EMBL/GenBank/DDBJ whole genome shotgun (WGS) entry which is preliminary data.</text>
</comment>
<accession>K2JS85</accession>
<organism evidence="1 2">
    <name type="scientific">Oceanibaculum indicum P24</name>
    <dbReference type="NCBI Taxonomy" id="1207063"/>
    <lineage>
        <taxon>Bacteria</taxon>
        <taxon>Pseudomonadati</taxon>
        <taxon>Pseudomonadota</taxon>
        <taxon>Alphaproteobacteria</taxon>
        <taxon>Rhodospirillales</taxon>
        <taxon>Oceanibaculaceae</taxon>
        <taxon>Oceanibaculum</taxon>
    </lineage>
</organism>
<evidence type="ECO:0000313" key="2">
    <source>
        <dbReference type="Proteomes" id="UP000006746"/>
    </source>
</evidence>
<gene>
    <name evidence="1" type="ORF">P24_06332</name>
</gene>
<dbReference type="AlphaFoldDB" id="K2JS85"/>
<keyword evidence="2" id="KW-1185">Reference proteome</keyword>
<reference evidence="1 2" key="1">
    <citation type="journal article" date="2012" name="J. Bacteriol.">
        <title>Genome Sequence of Oceanibaculum indicum Type Strain P24.</title>
        <authorList>
            <person name="Lai Q."/>
            <person name="Shao Z."/>
        </authorList>
    </citation>
    <scope>NUCLEOTIDE SEQUENCE [LARGE SCALE GENOMIC DNA]</scope>
    <source>
        <strain evidence="1 2">P24</strain>
    </source>
</reference>
<dbReference type="EMBL" id="AMRL01000005">
    <property type="protein sequence ID" value="EKE77377.1"/>
    <property type="molecule type" value="Genomic_DNA"/>
</dbReference>
<sequence>MASGNFMLMSLLRKVRRPAPAVERRNGIFCCRCDRPAVVSFGLDEAGAQRFARGYRTYVASGEREVLLPFCADHFEEAALSWPGLIAQPVQPLPIRWREGVAAIAWVKHRLDDPAVRRKALRGLARKLRPARPAPAVGKEHEAMLRRFLAERRRDHR</sequence>
<dbReference type="STRING" id="1207063.P24_06332"/>
<proteinExistence type="predicted"/>
<protein>
    <submittedName>
        <fullName evidence="1">Uncharacterized protein</fullName>
    </submittedName>
</protein>
<dbReference type="Proteomes" id="UP000006746">
    <property type="component" value="Unassembled WGS sequence"/>
</dbReference>
<evidence type="ECO:0000313" key="1">
    <source>
        <dbReference type="EMBL" id="EKE77377.1"/>
    </source>
</evidence>